<dbReference type="PANTHER" id="PTHR30203">
    <property type="entry name" value="OUTER MEMBRANE CATION EFFLUX PROTEIN"/>
    <property type="match status" value="1"/>
</dbReference>
<dbReference type="EMBL" id="JACIJC010000001">
    <property type="protein sequence ID" value="MBB5684206.1"/>
    <property type="molecule type" value="Genomic_DNA"/>
</dbReference>
<feature type="chain" id="PRO_5031591975" evidence="2">
    <location>
        <begin position="20"/>
        <end position="468"/>
    </location>
</feature>
<dbReference type="Proteomes" id="UP000549617">
    <property type="component" value="Unassembled WGS sequence"/>
</dbReference>
<keyword evidence="2" id="KW-1134">Transmembrane beta strand</keyword>
<keyword evidence="4" id="KW-1185">Reference proteome</keyword>
<evidence type="ECO:0000256" key="1">
    <source>
        <dbReference type="ARBA" id="ARBA00007613"/>
    </source>
</evidence>
<dbReference type="PROSITE" id="PS51257">
    <property type="entry name" value="PROKAR_LIPOPROTEIN"/>
    <property type="match status" value="1"/>
</dbReference>
<dbReference type="AlphaFoldDB" id="A0A7W9AEV0"/>
<gene>
    <name evidence="3" type="ORF">FHS49_000197</name>
</gene>
<dbReference type="SUPFAM" id="SSF56954">
    <property type="entry name" value="Outer membrane efflux proteins (OEP)"/>
    <property type="match status" value="1"/>
</dbReference>
<dbReference type="InterPro" id="IPR003423">
    <property type="entry name" value="OMP_efflux"/>
</dbReference>
<dbReference type="Pfam" id="PF02321">
    <property type="entry name" value="OEP"/>
    <property type="match status" value="2"/>
</dbReference>
<evidence type="ECO:0000313" key="3">
    <source>
        <dbReference type="EMBL" id="MBB5684206.1"/>
    </source>
</evidence>
<protein>
    <submittedName>
        <fullName evidence="3">Multidrug efflux system outer membrane protein</fullName>
    </submittedName>
</protein>
<feature type="signal peptide" evidence="2">
    <location>
        <begin position="1"/>
        <end position="19"/>
    </location>
</feature>
<accession>A0A7W9AEV0</accession>
<dbReference type="Gene3D" id="1.20.1600.10">
    <property type="entry name" value="Outer membrane efflux proteins (OEP)"/>
    <property type="match status" value="1"/>
</dbReference>
<evidence type="ECO:0000313" key="4">
    <source>
        <dbReference type="Proteomes" id="UP000549617"/>
    </source>
</evidence>
<comment type="subcellular location">
    <subcellularLocation>
        <location evidence="2">Cell membrane</location>
        <topology evidence="2">Lipid-anchor</topology>
    </subcellularLocation>
</comment>
<dbReference type="PANTHER" id="PTHR30203:SF32">
    <property type="entry name" value="CATION EFFLUX SYSTEM PROTEIN CUSC"/>
    <property type="match status" value="1"/>
</dbReference>
<keyword evidence="2" id="KW-0812">Transmembrane</keyword>
<proteinExistence type="inferred from homology"/>
<comment type="caution">
    <text evidence="3">The sequence shown here is derived from an EMBL/GenBank/DDBJ whole genome shotgun (WGS) entry which is preliminary data.</text>
</comment>
<name>A0A7W9AEV0_9SPHN</name>
<keyword evidence="2" id="KW-0732">Signal</keyword>
<organism evidence="3 4">
    <name type="scientific">Sphingobium boeckii</name>
    <dbReference type="NCBI Taxonomy" id="1082345"/>
    <lineage>
        <taxon>Bacteria</taxon>
        <taxon>Pseudomonadati</taxon>
        <taxon>Pseudomonadota</taxon>
        <taxon>Alphaproteobacteria</taxon>
        <taxon>Sphingomonadales</taxon>
        <taxon>Sphingomonadaceae</taxon>
        <taxon>Sphingobium</taxon>
    </lineage>
</organism>
<dbReference type="GO" id="GO:0015562">
    <property type="term" value="F:efflux transmembrane transporter activity"/>
    <property type="evidence" value="ECO:0007669"/>
    <property type="project" value="InterPro"/>
</dbReference>
<evidence type="ECO:0000256" key="2">
    <source>
        <dbReference type="RuleBase" id="RU362097"/>
    </source>
</evidence>
<dbReference type="GO" id="GO:0005886">
    <property type="term" value="C:plasma membrane"/>
    <property type="evidence" value="ECO:0007669"/>
    <property type="project" value="UniProtKB-SubCell"/>
</dbReference>
<keyword evidence="2" id="KW-0564">Palmitate</keyword>
<comment type="similarity">
    <text evidence="1 2">Belongs to the outer membrane factor (OMF) (TC 1.B.17) family.</text>
</comment>
<dbReference type="RefSeq" id="WP_184014455.1">
    <property type="nucleotide sequence ID" value="NZ_JACIJC010000001.1"/>
</dbReference>
<dbReference type="NCBIfam" id="TIGR01845">
    <property type="entry name" value="outer_NodT"/>
    <property type="match status" value="1"/>
</dbReference>
<dbReference type="InterPro" id="IPR010131">
    <property type="entry name" value="MdtP/NodT-like"/>
</dbReference>
<dbReference type="Gene3D" id="2.20.200.10">
    <property type="entry name" value="Outer membrane efflux proteins (OEP)"/>
    <property type="match status" value="1"/>
</dbReference>
<reference evidence="3 4" key="1">
    <citation type="submission" date="2020-08" db="EMBL/GenBank/DDBJ databases">
        <title>Genomic Encyclopedia of Type Strains, Phase IV (KMG-IV): sequencing the most valuable type-strain genomes for metagenomic binning, comparative biology and taxonomic classification.</title>
        <authorList>
            <person name="Goeker M."/>
        </authorList>
    </citation>
    <scope>NUCLEOTIDE SEQUENCE [LARGE SCALE GENOMIC DNA]</scope>
    <source>
        <strain evidence="3 4">DSM 25079</strain>
    </source>
</reference>
<keyword evidence="2" id="KW-0472">Membrane</keyword>
<sequence>MRKAFAIMLSALLAGCNMAPPHERPALPTAADYPADFAGDVTIGQRASDIGWRSFFADPQLEALVTQALARNRDLAVAVAQIEEARGLYRVQNADRLPTLAASGDATRTRTPLSTINAGSTGSITANRYSIGVGVSAFEVDFWGRVRNLSEAARSQYLATVEAERAFRLTLVRDVASTYFAAREAAERIALAEATVKSRLDGLRIAQRRLDAGVTSALDYRQSETLLTQAETELAALRLTRAQSDNFLAVLTGGPVSEPLPAALPLAQQTQTPALAAGLPSDLMVKRPDILAAEEQLRAARANIGAARAAFFPSISLTGSLGFASSTLGDLVGDNGLSWSFGPSISLPIFDFGRTKGNLSVAEARGDIAVASYERTVQGAFREVADALAGRRYLADQVEAQERGTLATRRIADLARTRYREGVAGYLEVLDAERNLFSAEQALIQLRRAQADNLVTLYVALGGGLIEG</sequence>
<keyword evidence="2" id="KW-0449">Lipoprotein</keyword>